<accession>A0A4Q0I8L2</accession>
<sequence>MVTFKLDDGFMFGTATASTQIEGGDTNNTWYKWCEEGRIKDSSSCITACDHWNRVEEDTELLKDLGVQTHRMSLEWSRIEPSRGQFSEEAMKHYRDEIQLLIDNNIKPMVTLHHFSDPIWFHDIGGWKKPGNAEIFIEYVKYVVENLGDLVSDWITFNEPNVYVDFGYVIGIFPPGERSLSEGLKVTAELINTHIKLYHLIHKIRRQRKFEGRTMVGTAMHLRIFDGISSTGKMIGKVVDYLFNEMFMEGMTVGRLIFPLSKKGSSHKKGRYVDFLGINYYTRNIVEFVFDPSLYFHQLVNDKDLTKSDLGWDIYPEGIYKVCKKYYDRYKLPIYITENGISDKNDNKRPDFIVNHLAYISKAINEGIPIERYYYWTLMDNFEWLEGESTDFGLYDCNFRTQKRTARKSAWLFAQICRRKELTEEMIGSFKKYSR</sequence>
<dbReference type="EMBL" id="RLII01000001">
    <property type="protein sequence ID" value="RXE60743.1"/>
    <property type="molecule type" value="Genomic_DNA"/>
</dbReference>
<comment type="similarity">
    <text evidence="1 5">Belongs to the glycosyl hydrolase 1 family.</text>
</comment>
<dbReference type="Gene3D" id="3.20.20.80">
    <property type="entry name" value="Glycosidases"/>
    <property type="match status" value="1"/>
</dbReference>
<name>A0A4Q0I8L2_9FIRM</name>
<dbReference type="SUPFAM" id="SSF51445">
    <property type="entry name" value="(Trans)glycosidases"/>
    <property type="match status" value="1"/>
</dbReference>
<dbReference type="InterPro" id="IPR018120">
    <property type="entry name" value="Glyco_hydro_1_AS"/>
</dbReference>
<protein>
    <submittedName>
        <fullName evidence="6">Glycoside hydrolase family 1 protein</fullName>
    </submittedName>
</protein>
<gene>
    <name evidence="6" type="ORF">EFD62_02155</name>
</gene>
<evidence type="ECO:0000313" key="6">
    <source>
        <dbReference type="EMBL" id="RXE60743.1"/>
    </source>
</evidence>
<keyword evidence="3" id="KW-0326">Glycosidase</keyword>
<dbReference type="Pfam" id="PF00232">
    <property type="entry name" value="Glyco_hydro_1"/>
    <property type="match status" value="1"/>
</dbReference>
<dbReference type="InterPro" id="IPR017853">
    <property type="entry name" value="GH"/>
</dbReference>
<organism evidence="6 7">
    <name type="scientific">Acetivibrio mesophilus</name>
    <dbReference type="NCBI Taxonomy" id="2487273"/>
    <lineage>
        <taxon>Bacteria</taxon>
        <taxon>Bacillati</taxon>
        <taxon>Bacillota</taxon>
        <taxon>Clostridia</taxon>
        <taxon>Eubacteriales</taxon>
        <taxon>Oscillospiraceae</taxon>
        <taxon>Acetivibrio</taxon>
    </lineage>
</organism>
<evidence type="ECO:0000256" key="4">
    <source>
        <dbReference type="PROSITE-ProRule" id="PRU10055"/>
    </source>
</evidence>
<keyword evidence="2 6" id="KW-0378">Hydrolase</keyword>
<dbReference type="RefSeq" id="WP_069194512.1">
    <property type="nucleotide sequence ID" value="NZ_RLII01000001.1"/>
</dbReference>
<evidence type="ECO:0000256" key="3">
    <source>
        <dbReference type="ARBA" id="ARBA00023295"/>
    </source>
</evidence>
<evidence type="ECO:0000256" key="1">
    <source>
        <dbReference type="ARBA" id="ARBA00010838"/>
    </source>
</evidence>
<dbReference type="PANTHER" id="PTHR10353:SF209">
    <property type="entry name" value="GALACTOLIPID GALACTOSYLTRANSFERASE SFR2, CHLOROPLASTIC"/>
    <property type="match status" value="1"/>
</dbReference>
<evidence type="ECO:0000313" key="7">
    <source>
        <dbReference type="Proteomes" id="UP000289166"/>
    </source>
</evidence>
<reference evidence="7" key="1">
    <citation type="submission" date="2018-11" db="EMBL/GenBank/DDBJ databases">
        <title>Genome sequencing of a novel mesophilic and cellulolytic organism within the genus Hungateiclostridium.</title>
        <authorList>
            <person name="Rettenmaier R."/>
            <person name="Liebl W."/>
            <person name="Zverlov V."/>
        </authorList>
    </citation>
    <scope>NUCLEOTIDE SEQUENCE [LARGE SCALE GENOMIC DNA]</scope>
    <source>
        <strain evidence="7">N2K1</strain>
    </source>
</reference>
<evidence type="ECO:0000256" key="5">
    <source>
        <dbReference type="RuleBase" id="RU003690"/>
    </source>
</evidence>
<proteinExistence type="inferred from homology"/>
<dbReference type="GO" id="GO:0008422">
    <property type="term" value="F:beta-glucosidase activity"/>
    <property type="evidence" value="ECO:0007669"/>
    <property type="project" value="TreeGrafter"/>
</dbReference>
<evidence type="ECO:0000256" key="2">
    <source>
        <dbReference type="ARBA" id="ARBA00022801"/>
    </source>
</evidence>
<dbReference type="OrthoDB" id="2339329at2"/>
<dbReference type="Proteomes" id="UP000289166">
    <property type="component" value="Unassembled WGS sequence"/>
</dbReference>
<dbReference type="PANTHER" id="PTHR10353">
    <property type="entry name" value="GLYCOSYL HYDROLASE"/>
    <property type="match status" value="1"/>
</dbReference>
<feature type="active site" description="Nucleophile" evidence="4">
    <location>
        <position position="338"/>
    </location>
</feature>
<dbReference type="PRINTS" id="PR00131">
    <property type="entry name" value="GLHYDRLASE1"/>
</dbReference>
<dbReference type="GO" id="GO:0005975">
    <property type="term" value="P:carbohydrate metabolic process"/>
    <property type="evidence" value="ECO:0007669"/>
    <property type="project" value="InterPro"/>
</dbReference>
<dbReference type="AlphaFoldDB" id="A0A4Q0I8L2"/>
<dbReference type="PROSITE" id="PS00572">
    <property type="entry name" value="GLYCOSYL_HYDROL_F1_1"/>
    <property type="match status" value="1"/>
</dbReference>
<dbReference type="InterPro" id="IPR001360">
    <property type="entry name" value="Glyco_hydro_1"/>
</dbReference>
<comment type="caution">
    <text evidence="6">The sequence shown here is derived from an EMBL/GenBank/DDBJ whole genome shotgun (WGS) entry which is preliminary data.</text>
</comment>
<keyword evidence="7" id="KW-1185">Reference proteome</keyword>